<dbReference type="EMBL" id="AEVO01000053">
    <property type="protein sequence ID" value="EFY07043.1"/>
    <property type="molecule type" value="Genomic_DNA"/>
</dbReference>
<evidence type="ECO:0000313" key="2">
    <source>
        <dbReference type="Proteomes" id="UP000018458"/>
    </source>
</evidence>
<proteinExistence type="predicted"/>
<sequence>MSFLKFRKNSLKRIKSLIFRVDFYLIKQIILNKKVPQGRFRPSGNFEQQVVFSDLNND</sequence>
<gene>
    <name evidence="1" type="ORF">HMPREF9444_01156</name>
</gene>
<comment type="caution">
    <text evidence="1">The sequence shown here is derived from an EMBL/GenBank/DDBJ whole genome shotgun (WGS) entry which is preliminary data.</text>
</comment>
<name>E8LKB8_SUCHY</name>
<keyword evidence="2" id="KW-1185">Reference proteome</keyword>
<reference evidence="1 2" key="1">
    <citation type="submission" date="2011-01" db="EMBL/GenBank/DDBJ databases">
        <authorList>
            <person name="Weinstock G."/>
            <person name="Sodergren E."/>
            <person name="Clifton S."/>
            <person name="Fulton L."/>
            <person name="Fulton B."/>
            <person name="Courtney L."/>
            <person name="Fronick C."/>
            <person name="Harrison M."/>
            <person name="Strong C."/>
            <person name="Farmer C."/>
            <person name="Delahaunty K."/>
            <person name="Markovic C."/>
            <person name="Hall O."/>
            <person name="Minx P."/>
            <person name="Tomlinson C."/>
            <person name="Mitreva M."/>
            <person name="Hou S."/>
            <person name="Chen J."/>
            <person name="Wollam A."/>
            <person name="Pepin K.H."/>
            <person name="Johnson M."/>
            <person name="Bhonagiri V."/>
            <person name="Zhang X."/>
            <person name="Suruliraj S."/>
            <person name="Warren W."/>
            <person name="Chinwalla A."/>
            <person name="Mardis E.R."/>
            <person name="Wilson R.K."/>
        </authorList>
    </citation>
    <scope>NUCLEOTIDE SEQUENCE [LARGE SCALE GENOMIC DNA]</scope>
    <source>
        <strain evidence="2">DSM 22608 / JCM 16073 / KCTC 15190 / YIT 12066</strain>
    </source>
</reference>
<evidence type="ECO:0000313" key="1">
    <source>
        <dbReference type="EMBL" id="EFY07043.1"/>
    </source>
</evidence>
<organism evidence="1 2">
    <name type="scientific">Succinatimonas hippei (strain DSM 22608 / JCM 16073 / KCTC 15190 / YIT 12066)</name>
    <dbReference type="NCBI Taxonomy" id="762983"/>
    <lineage>
        <taxon>Bacteria</taxon>
        <taxon>Pseudomonadati</taxon>
        <taxon>Pseudomonadota</taxon>
        <taxon>Gammaproteobacteria</taxon>
        <taxon>Aeromonadales</taxon>
        <taxon>Succinivibrionaceae</taxon>
        <taxon>Succinatimonas</taxon>
    </lineage>
</organism>
<dbReference type="HOGENOM" id="CLU_2977573_0_0_6"/>
<protein>
    <submittedName>
        <fullName evidence="1">Uncharacterized protein</fullName>
    </submittedName>
</protein>
<dbReference type="AlphaFoldDB" id="E8LKB8"/>
<accession>E8LKB8</accession>
<dbReference type="Proteomes" id="UP000018458">
    <property type="component" value="Unassembled WGS sequence"/>
</dbReference>